<accession>V6LXU7</accession>
<proteinExistence type="predicted"/>
<evidence type="ECO:0000313" key="2">
    <source>
        <dbReference type="EMBL" id="EST45634.1"/>
    </source>
</evidence>
<dbReference type="VEuPathDB" id="GiardiaDB:SS50377_22205"/>
<dbReference type="EMBL" id="KI546089">
    <property type="protein sequence ID" value="EST45634.1"/>
    <property type="molecule type" value="Genomic_DNA"/>
</dbReference>
<gene>
    <name evidence="2" type="ORF">SS50377_14205</name>
</gene>
<sequence>MKNIFIQHIDTPALQQIIKVFAVNDKFNIYGTLYNYSQININKTKVELPNRINILSQDDIYSDVFIEVLQSTDIFILSDYDIKQSLKIIELIQQSCRSVYMQLISEWQIFAQKDSSFILNIDSQYTTLPQFKMQKMLVDKFQNILARKSLNERQITGAVIYHGIIYDSYAQQFNPFKDLCEFVQYFKLFPHFIDMNSFLPFTSSQRIAMYSYSLPVNTMLVLDQNLSINELMTCLQIGLFGDINFDKIEKPITASQPERKDKKNQQQELLVPIEVFSSQKIVPLRISYQDFIINKKLIDIIEQCNIPKHNGINLNNFSIKDILSQSTINALAYQVQLKNPIKDDFTVKSFQAFLTYEQSQDPIVQAVQKVLLEQAVSDAPLISQDIKPLVSLFSFKIIEFKDIFLLGNESLNQLESKIFSFKQLQQYICLSPAYAVEWIFLLGENCKNTEFWEGFLGIEKAPDRLESAKKGAKQEVIIKKSDIIAYVCRVILSKKVPNDSKDGYNDYLRLLNSEEDSWLITFAISLQLQFIGRGNSFIYAHFDVNDSTLVALDLLQHNSFEQIIQRFMESDYIQFNDIKKLPAAEKGFIQLSQYNPLLGDRPQSRTTPSCMMPRSQVIHYSLNSDYVQVKLQQKLIINPILLEILKNDKVSLLISRQHTFNYYKILADQLRQHFVILDSLIITQDVYEFDLSPSFSNQCQAIIPRKPMVIDISSLFVPIKILEGAYLLKYNQNLINLEQRRAISSDGKGSKPKDTKPVISQIEVAKDASIKEINLFNKSLVYKLLKTFGTAQLLVGESQFTNKVAFLDQLFDIYGLVGFQQELLNQGVFKEYQLSVINEYPVINEIIYNKPEDNKKYQPVIRKQNEVTKQLYSIIFSLAEKLPEKFDEANNYFDKLAQQKELKVKQGALKQAGLLSELQIENNSFGDLQLPVQQTHRDIIEVLNPLEKLSNQSVISSPKTQKSVKSSPKTSKPITPAAAKRIKEDELKEQKEKEAEQKLKDQNEINEQQKANTFEEEQQKKEEQQMNWYRQLSIANQYFDQIKLIDRLSKAMATLMLGVNAGIIQPDEQLKFLGEELLEMNKQESENDEAEYSKFEDDNQADGLLNAGTVNVNDMLEFIE</sequence>
<dbReference type="AlphaFoldDB" id="V6LXU7"/>
<protein>
    <submittedName>
        <fullName evidence="2">Uncharacterized protein</fullName>
    </submittedName>
</protein>
<feature type="region of interest" description="Disordered" evidence="1">
    <location>
        <begin position="953"/>
        <end position="1022"/>
    </location>
</feature>
<feature type="compositionally biased region" description="Low complexity" evidence="1">
    <location>
        <begin position="956"/>
        <end position="976"/>
    </location>
</feature>
<name>V6LXU7_9EUKA</name>
<organism evidence="2">
    <name type="scientific">Spironucleus salmonicida</name>
    <dbReference type="NCBI Taxonomy" id="348837"/>
    <lineage>
        <taxon>Eukaryota</taxon>
        <taxon>Metamonada</taxon>
        <taxon>Diplomonadida</taxon>
        <taxon>Hexamitidae</taxon>
        <taxon>Hexamitinae</taxon>
        <taxon>Spironucleus</taxon>
    </lineage>
</organism>
<reference evidence="2" key="1">
    <citation type="journal article" date="2014" name="PLoS Genet.">
        <title>The Genome of Spironucleus salmonicida Highlights a Fish Pathogen Adapted to Fluctuating Environments.</title>
        <authorList>
            <person name="Xu F."/>
            <person name="Jerlstrom-Hultqvist J."/>
            <person name="Einarsson E."/>
            <person name="Astvaldsson A."/>
            <person name="Svard S.G."/>
            <person name="Andersson J.O."/>
        </authorList>
    </citation>
    <scope>NUCLEOTIDE SEQUENCE</scope>
</reference>
<feature type="compositionally biased region" description="Basic and acidic residues" evidence="1">
    <location>
        <begin position="981"/>
        <end position="1003"/>
    </location>
</feature>
<evidence type="ECO:0000256" key="1">
    <source>
        <dbReference type="SAM" id="MobiDB-lite"/>
    </source>
</evidence>